<dbReference type="PANTHER" id="PTHR47894:SF4">
    <property type="entry name" value="HTH-TYPE TRANSCRIPTIONAL REGULATOR GADX"/>
    <property type="match status" value="1"/>
</dbReference>
<keyword evidence="1" id="KW-0805">Transcription regulation</keyword>
<keyword evidence="6" id="KW-1185">Reference proteome</keyword>
<dbReference type="Proteomes" id="UP001203410">
    <property type="component" value="Unassembled WGS sequence"/>
</dbReference>
<dbReference type="Gene3D" id="1.10.10.60">
    <property type="entry name" value="Homeodomain-like"/>
    <property type="match status" value="1"/>
</dbReference>
<reference evidence="5 6" key="1">
    <citation type="submission" date="2022-05" db="EMBL/GenBank/DDBJ databases">
        <authorList>
            <person name="Jo J.-H."/>
            <person name="Im W.-T."/>
        </authorList>
    </citation>
    <scope>NUCLEOTIDE SEQUENCE [LARGE SCALE GENOMIC DNA]</scope>
    <source>
        <strain evidence="5 6">NSE70-1</strain>
    </source>
</reference>
<keyword evidence="3" id="KW-0804">Transcription</keyword>
<proteinExistence type="predicted"/>
<name>A0ABT0RSS8_9SPHN</name>
<sequence length="332" mass="36456">MPLLTRSATLTGYGPLALSVGLDPAAMLKEAKLPIGALSDPDLPISGDAVMWLLEESARRTDCVDFGLRLAETRSVANLGDLALLIRDEPTLRAAVQSIVRYSRLHNNAFRLILEEVDDLGLLHLVPRAGGWTNRRQGTEMAMAIVLRTLRHLTHGSFRPTAVNFSHADPSKLETHRRVFACAVLFQQDGDALVCRSKDLDIPVPAADPDIGHQVKRRAEAQLGSLAEATDEQARDIARRLLPTGRCSVGNIAKHLGCDRRTLHRRLVASGGANKMIAGVRADLAASYLTSGRKTFYEVSELLGFSSASAFSRWFHRQFGESPSAWRKRHRA</sequence>
<dbReference type="Pfam" id="PF12625">
    <property type="entry name" value="Arabinose_bd"/>
    <property type="match status" value="1"/>
</dbReference>
<evidence type="ECO:0000313" key="6">
    <source>
        <dbReference type="Proteomes" id="UP001203410"/>
    </source>
</evidence>
<dbReference type="SUPFAM" id="SSF46689">
    <property type="entry name" value="Homeodomain-like"/>
    <property type="match status" value="1"/>
</dbReference>
<dbReference type="Pfam" id="PF12833">
    <property type="entry name" value="HTH_18"/>
    <property type="match status" value="1"/>
</dbReference>
<evidence type="ECO:0000256" key="1">
    <source>
        <dbReference type="ARBA" id="ARBA00023015"/>
    </source>
</evidence>
<accession>A0ABT0RSS8</accession>
<gene>
    <name evidence="5" type="ORF">LZ496_04570</name>
</gene>
<evidence type="ECO:0000256" key="3">
    <source>
        <dbReference type="ARBA" id="ARBA00023163"/>
    </source>
</evidence>
<evidence type="ECO:0000259" key="4">
    <source>
        <dbReference type="PROSITE" id="PS01124"/>
    </source>
</evidence>
<dbReference type="InterPro" id="IPR032687">
    <property type="entry name" value="AraC-type_N"/>
</dbReference>
<evidence type="ECO:0000313" key="5">
    <source>
        <dbReference type="EMBL" id="MCL6698060.1"/>
    </source>
</evidence>
<dbReference type="RefSeq" id="WP_249903404.1">
    <property type="nucleotide sequence ID" value="NZ_JAMGBA010000001.1"/>
</dbReference>
<organism evidence="5 6">
    <name type="scientific">Sphingomonas caseinilyticus</name>
    <dbReference type="NCBI Taxonomy" id="2908205"/>
    <lineage>
        <taxon>Bacteria</taxon>
        <taxon>Pseudomonadati</taxon>
        <taxon>Pseudomonadota</taxon>
        <taxon>Alphaproteobacteria</taxon>
        <taxon>Sphingomonadales</taxon>
        <taxon>Sphingomonadaceae</taxon>
        <taxon>Sphingomonas</taxon>
    </lineage>
</organism>
<dbReference type="InterPro" id="IPR009057">
    <property type="entry name" value="Homeodomain-like_sf"/>
</dbReference>
<feature type="domain" description="HTH araC/xylS-type" evidence="4">
    <location>
        <begin position="232"/>
        <end position="329"/>
    </location>
</feature>
<evidence type="ECO:0000256" key="2">
    <source>
        <dbReference type="ARBA" id="ARBA00023125"/>
    </source>
</evidence>
<dbReference type="SMART" id="SM00342">
    <property type="entry name" value="HTH_ARAC"/>
    <property type="match status" value="1"/>
</dbReference>
<dbReference type="PROSITE" id="PS01124">
    <property type="entry name" value="HTH_ARAC_FAMILY_2"/>
    <property type="match status" value="1"/>
</dbReference>
<dbReference type="InterPro" id="IPR018060">
    <property type="entry name" value="HTH_AraC"/>
</dbReference>
<comment type="caution">
    <text evidence="5">The sequence shown here is derived from an EMBL/GenBank/DDBJ whole genome shotgun (WGS) entry which is preliminary data.</text>
</comment>
<protein>
    <submittedName>
        <fullName evidence="5">AraC family transcriptional regulator</fullName>
    </submittedName>
</protein>
<dbReference type="PANTHER" id="PTHR47894">
    <property type="entry name" value="HTH-TYPE TRANSCRIPTIONAL REGULATOR GADX"/>
    <property type="match status" value="1"/>
</dbReference>
<dbReference type="EMBL" id="JAMGBA010000001">
    <property type="protein sequence ID" value="MCL6698060.1"/>
    <property type="molecule type" value="Genomic_DNA"/>
</dbReference>
<keyword evidence="2" id="KW-0238">DNA-binding</keyword>